<proteinExistence type="predicted"/>
<accession>A0A6M3L946</accession>
<gene>
    <name evidence="1" type="ORF">MM415B03436_0007</name>
</gene>
<dbReference type="EMBL" id="MT142969">
    <property type="protein sequence ID" value="QJA91200.1"/>
    <property type="molecule type" value="Genomic_DNA"/>
</dbReference>
<evidence type="ECO:0000313" key="1">
    <source>
        <dbReference type="EMBL" id="QJA91200.1"/>
    </source>
</evidence>
<protein>
    <submittedName>
        <fullName evidence="1">Uncharacterized protein</fullName>
    </submittedName>
</protein>
<reference evidence="1" key="1">
    <citation type="submission" date="2020-03" db="EMBL/GenBank/DDBJ databases">
        <title>The deep terrestrial virosphere.</title>
        <authorList>
            <person name="Holmfeldt K."/>
            <person name="Nilsson E."/>
            <person name="Simone D."/>
            <person name="Lopez-Fernandez M."/>
            <person name="Wu X."/>
            <person name="de Brujin I."/>
            <person name="Lundin D."/>
            <person name="Andersson A."/>
            <person name="Bertilsson S."/>
            <person name="Dopson M."/>
        </authorList>
    </citation>
    <scope>NUCLEOTIDE SEQUENCE</scope>
    <source>
        <strain evidence="1">MM415B03436</strain>
    </source>
</reference>
<sequence length="129" mass="14782">MNNGIFKHFEDLETYAAEPSQRNFIKLKTVDQQDRHAPHFLELTINQMKIWFSFDMPIAFKARTGEAGACFDKLNNNQAVHAHKAHVIIGKQARSFKSTLSFNKAMLSELKKEIIHTSSEVMRTVFGVD</sequence>
<dbReference type="AlphaFoldDB" id="A0A6M3L946"/>
<organism evidence="1">
    <name type="scientific">viral metagenome</name>
    <dbReference type="NCBI Taxonomy" id="1070528"/>
    <lineage>
        <taxon>unclassified sequences</taxon>
        <taxon>metagenomes</taxon>
        <taxon>organismal metagenomes</taxon>
    </lineage>
</organism>
<name>A0A6M3L946_9ZZZZ</name>